<evidence type="ECO:0000313" key="1">
    <source>
        <dbReference type="EMBL" id="CDW43513.1"/>
    </source>
</evidence>
<dbReference type="AlphaFoldDB" id="A0A0K2UZ31"/>
<feature type="non-terminal residue" evidence="1">
    <location>
        <position position="1"/>
    </location>
</feature>
<organism evidence="1">
    <name type="scientific">Lepeophtheirus salmonis</name>
    <name type="common">Salmon louse</name>
    <name type="synonym">Caligus salmonis</name>
    <dbReference type="NCBI Taxonomy" id="72036"/>
    <lineage>
        <taxon>Eukaryota</taxon>
        <taxon>Metazoa</taxon>
        <taxon>Ecdysozoa</taxon>
        <taxon>Arthropoda</taxon>
        <taxon>Crustacea</taxon>
        <taxon>Multicrustacea</taxon>
        <taxon>Hexanauplia</taxon>
        <taxon>Copepoda</taxon>
        <taxon>Siphonostomatoida</taxon>
        <taxon>Caligidae</taxon>
        <taxon>Lepeophtheirus</taxon>
    </lineage>
</organism>
<dbReference type="PANTHER" id="PTHR45929">
    <property type="entry name" value="JAK PATHWAY SIGNAL TRANSDUCTION ADAPTOR MOLECULE"/>
    <property type="match status" value="1"/>
</dbReference>
<sequence length="275" mass="30282">FVTTDLDDSVGEEKRRRSVQFNDEVEVNTINTSTTNEKIEISEEKLDQVLNLLHDADPTSLESDPPVLLELEERVNTMGPLIDAELEVVDRKHAELTRLSTELVDALNLYHQLMREVPMVQQLPPPHAAPMYGQMNVPPYSQAHHYGLPPQYSMHPPQVHARMLPQSMSNPSQVSYIPSPPHPGMHQSMNDPSQVSYIPPPTSGVMNSSTSMGGGPPGNINDSVNFVSSAPPPTPPLANDLQPHPHYGSAAAAMNGEATVPMYMPQPQYPHPQIM</sequence>
<dbReference type="Gene3D" id="1.20.5.1940">
    <property type="match status" value="1"/>
</dbReference>
<dbReference type="OrthoDB" id="10068368at2759"/>
<dbReference type="InterPro" id="IPR050670">
    <property type="entry name" value="STAM"/>
</dbReference>
<dbReference type="GO" id="GO:0033565">
    <property type="term" value="C:ESCRT-0 complex"/>
    <property type="evidence" value="ECO:0007669"/>
    <property type="project" value="TreeGrafter"/>
</dbReference>
<dbReference type="CDD" id="cd21388">
    <property type="entry name" value="GAT_STAM"/>
    <property type="match status" value="1"/>
</dbReference>
<dbReference type="EMBL" id="HACA01026152">
    <property type="protein sequence ID" value="CDW43513.1"/>
    <property type="molecule type" value="Transcribed_RNA"/>
</dbReference>
<reference evidence="1" key="1">
    <citation type="submission" date="2014-05" db="EMBL/GenBank/DDBJ databases">
        <authorList>
            <person name="Chronopoulou M."/>
        </authorList>
    </citation>
    <scope>NUCLEOTIDE SEQUENCE</scope>
    <source>
        <tissue evidence="1">Whole organism</tissue>
    </source>
</reference>
<proteinExistence type="predicted"/>
<accession>A0A0K2UZ31</accession>
<dbReference type="GO" id="GO:0043328">
    <property type="term" value="P:protein transport to vacuole involved in ubiquitin-dependent protein catabolic process via the multivesicular body sorting pathway"/>
    <property type="evidence" value="ECO:0007669"/>
    <property type="project" value="TreeGrafter"/>
</dbReference>
<protein>
    <submittedName>
        <fullName evidence="1">Signal transducing adapter molecule 1like [Bombus impatiens]</fullName>
    </submittedName>
</protein>
<name>A0A0K2UZ31_LEPSM</name>
<dbReference type="PANTHER" id="PTHR45929:SF3">
    <property type="entry name" value="JAK PATHWAY SIGNAL TRANSDUCTION ADAPTOR MOLECULE"/>
    <property type="match status" value="1"/>
</dbReference>